<dbReference type="InterPro" id="IPR043504">
    <property type="entry name" value="Peptidase_S1_PA_chymotrypsin"/>
</dbReference>
<dbReference type="EMBL" id="JAPTSV010000014">
    <property type="protein sequence ID" value="KAJ1520416.1"/>
    <property type="molecule type" value="Genomic_DNA"/>
</dbReference>
<dbReference type="PROSITE" id="PS00134">
    <property type="entry name" value="TRYPSIN_HIS"/>
    <property type="match status" value="1"/>
</dbReference>
<sequence length="80" mass="9304">MPVSFVDSTTLQQLNVCGYPRYDYHDRMHGGKQAKDGEFPWMAQLFYRDKDHNQYQGRCGGSLISERHVLTAAHCLREEL</sequence>
<comment type="caution">
    <text evidence="3">The sequence shown here is derived from an EMBL/GenBank/DDBJ whole genome shotgun (WGS) entry which is preliminary data.</text>
</comment>
<keyword evidence="1" id="KW-1015">Disulfide bond</keyword>
<accession>A0AAV7X9U7</accession>
<evidence type="ECO:0000313" key="3">
    <source>
        <dbReference type="EMBL" id="KAJ1520416.1"/>
    </source>
</evidence>
<protein>
    <recommendedName>
        <fullName evidence="2">Peptidase S1 domain-containing protein</fullName>
    </recommendedName>
</protein>
<dbReference type="SUPFAM" id="SSF50494">
    <property type="entry name" value="Trypsin-like serine proteases"/>
    <property type="match status" value="1"/>
</dbReference>
<dbReference type="GO" id="GO:0004252">
    <property type="term" value="F:serine-type endopeptidase activity"/>
    <property type="evidence" value="ECO:0007669"/>
    <property type="project" value="InterPro"/>
</dbReference>
<feature type="domain" description="Peptidase S1" evidence="2">
    <location>
        <begin position="30"/>
        <end position="78"/>
    </location>
</feature>
<organism evidence="3 4">
    <name type="scientific">Megalurothrips usitatus</name>
    <name type="common">bean blossom thrips</name>
    <dbReference type="NCBI Taxonomy" id="439358"/>
    <lineage>
        <taxon>Eukaryota</taxon>
        <taxon>Metazoa</taxon>
        <taxon>Ecdysozoa</taxon>
        <taxon>Arthropoda</taxon>
        <taxon>Hexapoda</taxon>
        <taxon>Insecta</taxon>
        <taxon>Pterygota</taxon>
        <taxon>Neoptera</taxon>
        <taxon>Paraneoptera</taxon>
        <taxon>Thysanoptera</taxon>
        <taxon>Terebrantia</taxon>
        <taxon>Thripoidea</taxon>
        <taxon>Thripidae</taxon>
        <taxon>Megalurothrips</taxon>
    </lineage>
</organism>
<dbReference type="InterPro" id="IPR009003">
    <property type="entry name" value="Peptidase_S1_PA"/>
</dbReference>
<reference evidence="3" key="1">
    <citation type="submission" date="2022-12" db="EMBL/GenBank/DDBJ databases">
        <title>Chromosome-level genome assembly of the bean flower thrips Megalurothrips usitatus.</title>
        <authorList>
            <person name="Ma L."/>
            <person name="Liu Q."/>
            <person name="Li H."/>
            <person name="Cai W."/>
        </authorList>
    </citation>
    <scope>NUCLEOTIDE SEQUENCE</scope>
    <source>
        <strain evidence="3">Cailab_2022a</strain>
    </source>
</reference>
<dbReference type="PANTHER" id="PTHR24252:SF7">
    <property type="entry name" value="HYALIN"/>
    <property type="match status" value="1"/>
</dbReference>
<proteinExistence type="predicted"/>
<dbReference type="Proteomes" id="UP001075354">
    <property type="component" value="Chromosome 14"/>
</dbReference>
<dbReference type="AlphaFoldDB" id="A0AAV7X9U7"/>
<dbReference type="PANTHER" id="PTHR24252">
    <property type="entry name" value="ACROSIN-RELATED"/>
    <property type="match status" value="1"/>
</dbReference>
<name>A0AAV7X9U7_9NEOP</name>
<dbReference type="InterPro" id="IPR018114">
    <property type="entry name" value="TRYPSIN_HIS"/>
</dbReference>
<dbReference type="Gene3D" id="2.40.10.10">
    <property type="entry name" value="Trypsin-like serine proteases"/>
    <property type="match status" value="1"/>
</dbReference>
<evidence type="ECO:0000259" key="2">
    <source>
        <dbReference type="Pfam" id="PF00089"/>
    </source>
</evidence>
<dbReference type="Pfam" id="PF00089">
    <property type="entry name" value="Trypsin"/>
    <property type="match status" value="1"/>
</dbReference>
<dbReference type="GO" id="GO:0006508">
    <property type="term" value="P:proteolysis"/>
    <property type="evidence" value="ECO:0007669"/>
    <property type="project" value="InterPro"/>
</dbReference>
<gene>
    <name evidence="3" type="ORF">ONE63_003548</name>
</gene>
<evidence type="ECO:0000313" key="4">
    <source>
        <dbReference type="Proteomes" id="UP001075354"/>
    </source>
</evidence>
<keyword evidence="4" id="KW-1185">Reference proteome</keyword>
<evidence type="ECO:0000256" key="1">
    <source>
        <dbReference type="ARBA" id="ARBA00023157"/>
    </source>
</evidence>
<dbReference type="InterPro" id="IPR001254">
    <property type="entry name" value="Trypsin_dom"/>
</dbReference>